<evidence type="ECO:0000313" key="4">
    <source>
        <dbReference type="Proteomes" id="UP000776651"/>
    </source>
</evidence>
<dbReference type="Pfam" id="PF09992">
    <property type="entry name" value="NAGPA"/>
    <property type="match status" value="1"/>
</dbReference>
<gene>
    <name evidence="3" type="ORF">K3177_11580</name>
</gene>
<dbReference type="InterPro" id="IPR018711">
    <property type="entry name" value="NAGPA"/>
</dbReference>
<keyword evidence="4" id="KW-1185">Reference proteome</keyword>
<comment type="caution">
    <text evidence="3">The sequence shown here is derived from an EMBL/GenBank/DDBJ whole genome shotgun (WGS) entry which is preliminary data.</text>
</comment>
<evidence type="ECO:0000259" key="2">
    <source>
        <dbReference type="Pfam" id="PF09992"/>
    </source>
</evidence>
<proteinExistence type="predicted"/>
<sequence>MRITIAALALLSLTACEAQPEGEPVARARIDGQAQVDPTPDPTPTETLASQVESACRSIIFEDTPVTHCLAVPARHSISMALGRDGKFYRSLTDFAAATDAQTVAFAMNAGMFDDDGEPIGYFVEDSERLHPLNTADGEGNFHMNPNGVFYGTDGEWAVRATDWFLENVTERPQFGTQSGPMLVVDGKIHPEITRDGPSKFVRNAVGVDDEGRAHFVISNAPISFGKLARFYKDELHVKNALYLDGNVSQLWNPATERLDTGAPIGPIVVVRKKASE</sequence>
<dbReference type="RefSeq" id="WP_221598373.1">
    <property type="nucleotide sequence ID" value="NZ_JAIGNQ010000003.1"/>
</dbReference>
<evidence type="ECO:0000256" key="1">
    <source>
        <dbReference type="SAM" id="SignalP"/>
    </source>
</evidence>
<dbReference type="EMBL" id="JAIGNQ010000003">
    <property type="protein sequence ID" value="MBX7489156.1"/>
    <property type="molecule type" value="Genomic_DNA"/>
</dbReference>
<feature type="chain" id="PRO_5046151138" evidence="1">
    <location>
        <begin position="19"/>
        <end position="277"/>
    </location>
</feature>
<dbReference type="GO" id="GO:0016798">
    <property type="term" value="F:hydrolase activity, acting on glycosyl bonds"/>
    <property type="evidence" value="ECO:0007669"/>
    <property type="project" value="UniProtKB-KW"/>
</dbReference>
<dbReference type="PROSITE" id="PS51257">
    <property type="entry name" value="PROKAR_LIPOPROTEIN"/>
    <property type="match status" value="1"/>
</dbReference>
<name>A0ABS7JIN9_9SPHN</name>
<keyword evidence="3" id="KW-0378">Hydrolase</keyword>
<dbReference type="Proteomes" id="UP000776651">
    <property type="component" value="Unassembled WGS sequence"/>
</dbReference>
<organism evidence="3 4">
    <name type="scientific">Qipengyuania pacifica</name>
    <dbReference type="NCBI Taxonomy" id="2860199"/>
    <lineage>
        <taxon>Bacteria</taxon>
        <taxon>Pseudomonadati</taxon>
        <taxon>Pseudomonadota</taxon>
        <taxon>Alphaproteobacteria</taxon>
        <taxon>Sphingomonadales</taxon>
        <taxon>Erythrobacteraceae</taxon>
        <taxon>Qipengyuania</taxon>
    </lineage>
</organism>
<evidence type="ECO:0000313" key="3">
    <source>
        <dbReference type="EMBL" id="MBX7489156.1"/>
    </source>
</evidence>
<feature type="signal peptide" evidence="1">
    <location>
        <begin position="1"/>
        <end position="18"/>
    </location>
</feature>
<keyword evidence="1" id="KW-0732">Signal</keyword>
<keyword evidence="3" id="KW-0326">Glycosidase</keyword>
<accession>A0ABS7JIN9</accession>
<feature type="domain" description="Phosphodiester glycosidase" evidence="2">
    <location>
        <begin position="103"/>
        <end position="250"/>
    </location>
</feature>
<reference evidence="3 4" key="1">
    <citation type="submission" date="2021-08" db="EMBL/GenBank/DDBJ databases">
        <title>Comparative Genomics Analysis of the Genus Qipengyuania Reveals Extensive Genetic Diversity and Metabolic Versatility, Including the Description of Fifteen Novel Species.</title>
        <authorList>
            <person name="Liu Y."/>
        </authorList>
    </citation>
    <scope>NUCLEOTIDE SEQUENCE [LARGE SCALE GENOMIC DNA]</scope>
    <source>
        <strain evidence="3 4">GH25</strain>
    </source>
</reference>
<protein>
    <submittedName>
        <fullName evidence="3">Phosphodiester glycosidase family protein</fullName>
    </submittedName>
</protein>